<evidence type="ECO:0000256" key="3">
    <source>
        <dbReference type="ARBA" id="ARBA00023295"/>
    </source>
</evidence>
<dbReference type="AlphaFoldDB" id="A0A256LJ83"/>
<dbReference type="GO" id="GO:0004575">
    <property type="term" value="F:sucrose alpha-glucosidase activity"/>
    <property type="evidence" value="ECO:0007669"/>
    <property type="project" value="TreeGrafter"/>
</dbReference>
<dbReference type="Gene3D" id="2.115.10.20">
    <property type="entry name" value="Glycosyl hydrolase domain, family 43"/>
    <property type="match status" value="1"/>
</dbReference>
<evidence type="ECO:0000256" key="2">
    <source>
        <dbReference type="ARBA" id="ARBA00022801"/>
    </source>
</evidence>
<dbReference type="InterPro" id="IPR013148">
    <property type="entry name" value="Glyco_hydro_32_N"/>
</dbReference>
<organism evidence="9 10">
    <name type="scientific">Lactobacillus taiwanensis</name>
    <dbReference type="NCBI Taxonomy" id="508451"/>
    <lineage>
        <taxon>Bacteria</taxon>
        <taxon>Bacillati</taxon>
        <taxon>Bacillota</taxon>
        <taxon>Bacilli</taxon>
        <taxon>Lactobacillales</taxon>
        <taxon>Lactobacillaceae</taxon>
        <taxon>Lactobacillus</taxon>
    </lineage>
</organism>
<feature type="chain" id="PRO_5012761921" evidence="5">
    <location>
        <begin position="30"/>
        <end position="577"/>
    </location>
</feature>
<keyword evidence="2 4" id="KW-0378">Hydrolase</keyword>
<evidence type="ECO:0000256" key="4">
    <source>
        <dbReference type="RuleBase" id="RU362110"/>
    </source>
</evidence>
<evidence type="ECO:0000313" key="11">
    <source>
        <dbReference type="Proteomes" id="UP000216316"/>
    </source>
</evidence>
<dbReference type="PANTHER" id="PTHR42800:SF1">
    <property type="entry name" value="EXOINULINASE INUD (AFU_ORTHOLOGUE AFUA_5G00480)"/>
    <property type="match status" value="1"/>
</dbReference>
<reference evidence="9 10" key="1">
    <citation type="submission" date="2017-04" db="EMBL/GenBank/DDBJ databases">
        <authorList>
            <person name="Afonso C.L."/>
            <person name="Miller P.J."/>
            <person name="Scott M.A."/>
            <person name="Spackman E."/>
            <person name="Goraichik I."/>
            <person name="Dimitrov K.M."/>
            <person name="Suarez D.L."/>
            <person name="Swayne D.E."/>
        </authorList>
    </citation>
    <scope>NUCLEOTIDE SEQUENCE [LARGE SCALE GENOMIC DNA]</scope>
    <source>
        <strain evidence="9 10">609q</strain>
    </source>
</reference>
<evidence type="ECO:0000256" key="1">
    <source>
        <dbReference type="ARBA" id="ARBA00009902"/>
    </source>
</evidence>
<comment type="similarity">
    <text evidence="1 4">Belongs to the glycosyl hydrolase 32 family.</text>
</comment>
<dbReference type="InterPro" id="IPR001362">
    <property type="entry name" value="Glyco_hydro_32"/>
</dbReference>
<dbReference type="Pfam" id="PF08244">
    <property type="entry name" value="Glyco_hydro_32C"/>
    <property type="match status" value="1"/>
</dbReference>
<accession>A0A256LJ83</accession>
<evidence type="ECO:0000313" key="9">
    <source>
        <dbReference type="EMBL" id="OYR93253.1"/>
    </source>
</evidence>
<evidence type="ECO:0000313" key="8">
    <source>
        <dbReference type="EMBL" id="OYR89037.1"/>
    </source>
</evidence>
<dbReference type="Proteomes" id="UP000215828">
    <property type="component" value="Unassembled WGS sequence"/>
</dbReference>
<keyword evidence="11" id="KW-1185">Reference proteome</keyword>
<dbReference type="RefSeq" id="WP_256978230.1">
    <property type="nucleotide sequence ID" value="NZ_CASCMS010000140.1"/>
</dbReference>
<reference evidence="8 11" key="2">
    <citation type="submission" date="2017-05" db="EMBL/GenBank/DDBJ databases">
        <authorList>
            <person name="Lin X.B."/>
            <person name="Stothard P."/>
            <person name="Tasseva G."/>
            <person name="Walter J."/>
        </authorList>
    </citation>
    <scope>NUCLEOTIDE SEQUENCE [LARGE SCALE GENOMIC DNA]</scope>
    <source>
        <strain evidence="8 11">609u</strain>
    </source>
</reference>
<evidence type="ECO:0000256" key="5">
    <source>
        <dbReference type="SAM" id="SignalP"/>
    </source>
</evidence>
<feature type="domain" description="Glycosyl hydrolase family 32 C-terminal" evidence="7">
    <location>
        <begin position="449"/>
        <end position="562"/>
    </location>
</feature>
<dbReference type="SMART" id="SM00640">
    <property type="entry name" value="Glyco_32"/>
    <property type="match status" value="1"/>
</dbReference>
<sequence>MKKINKYMLSAGILFAVGTNMLISPSVYADSITSTAHESIYHLTTKDGWSNDLQSIVWNEQGKYYDIYFLHSKTADDPNEAGNQNWYHTTTKDFIKFTPQNEAIRADGPEAPYTWTSAWTGTVLTNEGQIKGVPKGAKIAYFSGLEKHDGGSQNIWAAWSSDGGKTFSHVLNNASPVIDHSWGWTSQNRVDERDPAVVYWHGKMLMYVAEGNEIGVYQSKDGIKWIKADPKGASKVGPGTYMRGLNTKDSTPVECPALRTMKMPNGQTKQVLFYGAKAPSEGQTTGTYYIVGHLDNNGLFAPETDAKRLDQGSDYYGANFSGNADLGKATKTIKSMGWIGNWAYTANGIHNDESANSEFTKRLGSYSIARNIELDNNMTIQSTPITGQGYDVKHYNDVSKDHPINGKNASLNHSFTIGRDTNGEIHNLLDVPNLTANKEYNLHFYNNKGNYKGRIYIDIWQGKDYVRFNYDPSNGKYNVKTRSGELDKGRNGQISSSYYFDGLLGRGNGYLADSGVKNQKSINLKVLTDKNSVEFFFPNGQTYTVARFNTSNAQDFKIFTEDPTNGNRVDISQKTLN</sequence>
<evidence type="ECO:0000259" key="7">
    <source>
        <dbReference type="Pfam" id="PF08244"/>
    </source>
</evidence>
<evidence type="ECO:0000259" key="6">
    <source>
        <dbReference type="Pfam" id="PF00251"/>
    </source>
</evidence>
<gene>
    <name evidence="8" type="ORF">CBF53_00690</name>
    <name evidence="9" type="ORF">CBF70_01275</name>
</gene>
<dbReference type="PANTHER" id="PTHR42800">
    <property type="entry name" value="EXOINULINASE INUD (AFU_ORTHOLOGUE AFUA_5G00480)"/>
    <property type="match status" value="1"/>
</dbReference>
<dbReference type="GO" id="GO:0005987">
    <property type="term" value="P:sucrose catabolic process"/>
    <property type="evidence" value="ECO:0007669"/>
    <property type="project" value="TreeGrafter"/>
</dbReference>
<feature type="signal peptide" evidence="5">
    <location>
        <begin position="1"/>
        <end position="29"/>
    </location>
</feature>
<evidence type="ECO:0000313" key="10">
    <source>
        <dbReference type="Proteomes" id="UP000215828"/>
    </source>
</evidence>
<feature type="domain" description="Glycosyl hydrolase family 32 N-terminal" evidence="6">
    <location>
        <begin position="42"/>
        <end position="377"/>
    </location>
</feature>
<dbReference type="EMBL" id="NGNX01000003">
    <property type="protein sequence ID" value="OYR93253.1"/>
    <property type="molecule type" value="Genomic_DNA"/>
</dbReference>
<name>A0A256LJ83_9LACO</name>
<dbReference type="InterPro" id="IPR013189">
    <property type="entry name" value="Glyco_hydro_32_C"/>
</dbReference>
<dbReference type="Proteomes" id="UP000216316">
    <property type="component" value="Unassembled WGS sequence"/>
</dbReference>
<dbReference type="Gene3D" id="2.60.120.560">
    <property type="entry name" value="Exo-inulinase, domain 1"/>
    <property type="match status" value="1"/>
</dbReference>
<reference evidence="10 11" key="3">
    <citation type="submission" date="2017-09" db="EMBL/GenBank/DDBJ databases">
        <title>Tripartite evolution among Lactobacillus johnsonii, Lactobacillus taiwanensis, Lactobacillus reuteri and their rodent host.</title>
        <authorList>
            <person name="Wang T."/>
            <person name="Knowles S."/>
            <person name="Cheng C."/>
        </authorList>
    </citation>
    <scope>NUCLEOTIDE SEQUENCE [LARGE SCALE GENOMIC DNA]</scope>
    <source>
        <strain evidence="9 10">609q</strain>
        <strain evidence="8 11">609u</strain>
    </source>
</reference>
<keyword evidence="3 4" id="KW-0326">Glycosidase</keyword>
<dbReference type="GO" id="GO:0005737">
    <property type="term" value="C:cytoplasm"/>
    <property type="evidence" value="ECO:0007669"/>
    <property type="project" value="TreeGrafter"/>
</dbReference>
<protein>
    <submittedName>
        <fullName evidence="9">Exo-beta-D-fructosidase</fullName>
    </submittedName>
</protein>
<dbReference type="EMBL" id="NGNV01000002">
    <property type="protein sequence ID" value="OYR89037.1"/>
    <property type="molecule type" value="Genomic_DNA"/>
</dbReference>
<dbReference type="Pfam" id="PF00251">
    <property type="entry name" value="Glyco_hydro_32N"/>
    <property type="match status" value="1"/>
</dbReference>
<dbReference type="SUPFAM" id="SSF75005">
    <property type="entry name" value="Arabinanase/levansucrase/invertase"/>
    <property type="match status" value="1"/>
</dbReference>
<keyword evidence="5" id="KW-0732">Signal</keyword>
<comment type="caution">
    <text evidence="9">The sequence shown here is derived from an EMBL/GenBank/DDBJ whole genome shotgun (WGS) entry which is preliminary data.</text>
</comment>
<proteinExistence type="inferred from homology"/>
<dbReference type="InterPro" id="IPR023296">
    <property type="entry name" value="Glyco_hydro_beta-prop_sf"/>
</dbReference>